<gene>
    <name evidence="3" type="ORF">BCY91_15910</name>
</gene>
<keyword evidence="2" id="KW-1003">Cell membrane</keyword>
<name>A0A419S8U8_9SPHI</name>
<keyword evidence="2" id="KW-0472">Membrane</keyword>
<feature type="transmembrane region" description="Helical" evidence="2">
    <location>
        <begin position="6"/>
        <end position="24"/>
    </location>
</feature>
<sequence length="183" mass="20023">MVIEQVIFYILTAIAIGSAAFVVTSQHLVRSVFMFFVTLFAVAGLYVFALADFVALTQIVIYVGGVLVLLLFAFLLSSKNSLDAISEIPSGLLSANRLPAVFIALAFFALLYYVFNSVNFESLNWIQQAKAQNNIISVSDNTVRNIGVNLMSKYLLPLELVSILLMMALIGAAHIARKEPKTP</sequence>
<comment type="caution">
    <text evidence="3">The sequence shown here is derived from an EMBL/GenBank/DDBJ whole genome shotgun (WGS) entry which is preliminary data.</text>
</comment>
<organism evidence="3 4">
    <name type="scientific">Pelobium manganitolerans</name>
    <dbReference type="NCBI Taxonomy" id="1842495"/>
    <lineage>
        <taxon>Bacteria</taxon>
        <taxon>Pseudomonadati</taxon>
        <taxon>Bacteroidota</taxon>
        <taxon>Sphingobacteriia</taxon>
        <taxon>Sphingobacteriales</taxon>
        <taxon>Sphingobacteriaceae</taxon>
        <taxon>Pelobium</taxon>
    </lineage>
</organism>
<evidence type="ECO:0000313" key="3">
    <source>
        <dbReference type="EMBL" id="RKD18347.1"/>
    </source>
</evidence>
<comment type="similarity">
    <text evidence="1 2">Belongs to the complex I subunit 6 family.</text>
</comment>
<feature type="transmembrane region" description="Helical" evidence="2">
    <location>
        <begin position="31"/>
        <end position="49"/>
    </location>
</feature>
<keyword evidence="2" id="KW-0520">NAD</keyword>
<dbReference type="GO" id="GO:0048038">
    <property type="term" value="F:quinone binding"/>
    <property type="evidence" value="ECO:0007669"/>
    <property type="project" value="UniProtKB-UniRule"/>
</dbReference>
<dbReference type="PANTHER" id="PTHR33269">
    <property type="entry name" value="NADH-UBIQUINONE OXIDOREDUCTASE CHAIN 6"/>
    <property type="match status" value="1"/>
</dbReference>
<comment type="function">
    <text evidence="2">NDH-1 shuttles electrons from NADH, via FMN and iron-sulfur (Fe-S) centers, to quinones in the respiratory chain. Couples the redox reaction to proton translocation (for every two electrons transferred, four hydrogen ions are translocated across the cytoplasmic membrane), and thus conserves the redox energy in a proton gradient.</text>
</comment>
<keyword evidence="2" id="KW-1133">Transmembrane helix</keyword>
<keyword evidence="2" id="KW-0874">Quinone</keyword>
<proteinExistence type="inferred from homology"/>
<comment type="catalytic activity">
    <reaction evidence="2">
        <text>a quinone + NADH + 5 H(+)(in) = a quinol + NAD(+) + 4 H(+)(out)</text>
        <dbReference type="Rhea" id="RHEA:57888"/>
        <dbReference type="ChEBI" id="CHEBI:15378"/>
        <dbReference type="ChEBI" id="CHEBI:24646"/>
        <dbReference type="ChEBI" id="CHEBI:57540"/>
        <dbReference type="ChEBI" id="CHEBI:57945"/>
        <dbReference type="ChEBI" id="CHEBI:132124"/>
    </reaction>
</comment>
<reference evidence="3 4" key="1">
    <citation type="submission" date="2016-07" db="EMBL/GenBank/DDBJ databases">
        <title>Genome of Pelobium manganitolerans.</title>
        <authorList>
            <person name="Wu S."/>
            <person name="Wang G."/>
        </authorList>
    </citation>
    <scope>NUCLEOTIDE SEQUENCE [LARGE SCALE GENOMIC DNA]</scope>
    <source>
        <strain evidence="3 4">YS-25</strain>
    </source>
</reference>
<dbReference type="GO" id="GO:0005886">
    <property type="term" value="C:plasma membrane"/>
    <property type="evidence" value="ECO:0007669"/>
    <property type="project" value="UniProtKB-SubCell"/>
</dbReference>
<feature type="transmembrane region" description="Helical" evidence="2">
    <location>
        <begin position="55"/>
        <end position="77"/>
    </location>
</feature>
<dbReference type="EC" id="7.1.1.-" evidence="2"/>
<keyword evidence="2" id="KW-0812">Transmembrane</keyword>
<dbReference type="AlphaFoldDB" id="A0A419S8U8"/>
<dbReference type="Gene3D" id="1.20.120.1200">
    <property type="entry name" value="NADH-ubiquinone/plastoquinone oxidoreductase chain 6, subunit NuoJ"/>
    <property type="match status" value="1"/>
</dbReference>
<dbReference type="PANTHER" id="PTHR33269:SF17">
    <property type="entry name" value="NADH-UBIQUINONE OXIDOREDUCTASE CHAIN 6"/>
    <property type="match status" value="1"/>
</dbReference>
<accession>A0A419S8U8</accession>
<comment type="subcellular location">
    <subcellularLocation>
        <location evidence="2">Cell membrane</location>
        <topology evidence="2">Multi-pass membrane protein</topology>
    </subcellularLocation>
</comment>
<dbReference type="Pfam" id="PF00499">
    <property type="entry name" value="Oxidored_q3"/>
    <property type="match status" value="1"/>
</dbReference>
<evidence type="ECO:0000256" key="2">
    <source>
        <dbReference type="RuleBase" id="RU004429"/>
    </source>
</evidence>
<dbReference type="InterPro" id="IPR042106">
    <property type="entry name" value="Nuo/plastoQ_OxRdtase_6_NuoJ"/>
</dbReference>
<dbReference type="EMBL" id="MBTA01000005">
    <property type="protein sequence ID" value="RKD18347.1"/>
    <property type="molecule type" value="Genomic_DNA"/>
</dbReference>
<evidence type="ECO:0000313" key="4">
    <source>
        <dbReference type="Proteomes" id="UP000283433"/>
    </source>
</evidence>
<protein>
    <recommendedName>
        <fullName evidence="2">NADH-quinone oxidoreductase subunit J</fullName>
        <ecNumber evidence="2">7.1.1.-</ecNumber>
    </recommendedName>
</protein>
<keyword evidence="4" id="KW-1185">Reference proteome</keyword>
<dbReference type="GO" id="GO:0008137">
    <property type="term" value="F:NADH dehydrogenase (ubiquinone) activity"/>
    <property type="evidence" value="ECO:0007669"/>
    <property type="project" value="UniProtKB-UniRule"/>
</dbReference>
<dbReference type="Proteomes" id="UP000283433">
    <property type="component" value="Unassembled WGS sequence"/>
</dbReference>
<feature type="transmembrane region" description="Helical" evidence="2">
    <location>
        <begin position="154"/>
        <end position="176"/>
    </location>
</feature>
<dbReference type="InterPro" id="IPR001457">
    <property type="entry name" value="NADH_UbQ/plastoQ_OxRdtase_su6"/>
</dbReference>
<feature type="transmembrane region" description="Helical" evidence="2">
    <location>
        <begin position="98"/>
        <end position="115"/>
    </location>
</feature>
<evidence type="ECO:0000256" key="1">
    <source>
        <dbReference type="ARBA" id="ARBA00005698"/>
    </source>
</evidence>